<protein>
    <submittedName>
        <fullName evidence="2">Uncharacterized protein</fullName>
    </submittedName>
</protein>
<proteinExistence type="predicted"/>
<feature type="compositionally biased region" description="Polar residues" evidence="1">
    <location>
        <begin position="85"/>
        <end position="95"/>
    </location>
</feature>
<dbReference type="InParanoid" id="A0A1Z5R482"/>
<feature type="region of interest" description="Disordered" evidence="1">
    <location>
        <begin position="85"/>
        <end position="107"/>
    </location>
</feature>
<name>A0A1Z5R482_SORBI</name>
<gene>
    <name evidence="2" type="ORF">SORBI_3009G170050</name>
</gene>
<evidence type="ECO:0000313" key="3">
    <source>
        <dbReference type="Proteomes" id="UP000000768"/>
    </source>
</evidence>
<organism evidence="2 3">
    <name type="scientific">Sorghum bicolor</name>
    <name type="common">Sorghum</name>
    <name type="synonym">Sorghum vulgare</name>
    <dbReference type="NCBI Taxonomy" id="4558"/>
    <lineage>
        <taxon>Eukaryota</taxon>
        <taxon>Viridiplantae</taxon>
        <taxon>Streptophyta</taxon>
        <taxon>Embryophyta</taxon>
        <taxon>Tracheophyta</taxon>
        <taxon>Spermatophyta</taxon>
        <taxon>Magnoliopsida</taxon>
        <taxon>Liliopsida</taxon>
        <taxon>Poales</taxon>
        <taxon>Poaceae</taxon>
        <taxon>PACMAD clade</taxon>
        <taxon>Panicoideae</taxon>
        <taxon>Andropogonodae</taxon>
        <taxon>Andropogoneae</taxon>
        <taxon>Sorghinae</taxon>
        <taxon>Sorghum</taxon>
    </lineage>
</organism>
<evidence type="ECO:0000256" key="1">
    <source>
        <dbReference type="SAM" id="MobiDB-lite"/>
    </source>
</evidence>
<accession>A0A1Z5R482</accession>
<keyword evidence="3" id="KW-1185">Reference proteome</keyword>
<reference evidence="2 3" key="1">
    <citation type="journal article" date="2009" name="Nature">
        <title>The Sorghum bicolor genome and the diversification of grasses.</title>
        <authorList>
            <person name="Paterson A.H."/>
            <person name="Bowers J.E."/>
            <person name="Bruggmann R."/>
            <person name="Dubchak I."/>
            <person name="Grimwood J."/>
            <person name="Gundlach H."/>
            <person name="Haberer G."/>
            <person name="Hellsten U."/>
            <person name="Mitros T."/>
            <person name="Poliakov A."/>
            <person name="Schmutz J."/>
            <person name="Spannagl M."/>
            <person name="Tang H."/>
            <person name="Wang X."/>
            <person name="Wicker T."/>
            <person name="Bharti A.K."/>
            <person name="Chapman J."/>
            <person name="Feltus F.A."/>
            <person name="Gowik U."/>
            <person name="Grigoriev I.V."/>
            <person name="Lyons E."/>
            <person name="Maher C.A."/>
            <person name="Martis M."/>
            <person name="Narechania A."/>
            <person name="Otillar R.P."/>
            <person name="Penning B.W."/>
            <person name="Salamov A.A."/>
            <person name="Wang Y."/>
            <person name="Zhang L."/>
            <person name="Carpita N.C."/>
            <person name="Freeling M."/>
            <person name="Gingle A.R."/>
            <person name="Hash C.T."/>
            <person name="Keller B."/>
            <person name="Klein P."/>
            <person name="Kresovich S."/>
            <person name="McCann M.C."/>
            <person name="Ming R."/>
            <person name="Peterson D.G."/>
            <person name="Mehboob-ur-Rahman"/>
            <person name="Ware D."/>
            <person name="Westhoff P."/>
            <person name="Mayer K.F."/>
            <person name="Messing J."/>
            <person name="Rokhsar D.S."/>
        </authorList>
    </citation>
    <scope>NUCLEOTIDE SEQUENCE [LARGE SCALE GENOMIC DNA]</scope>
    <source>
        <strain evidence="3">cv. BTx623</strain>
    </source>
</reference>
<reference evidence="3" key="2">
    <citation type="journal article" date="2018" name="Plant J.">
        <title>The Sorghum bicolor reference genome: improved assembly, gene annotations, a transcriptome atlas, and signatures of genome organization.</title>
        <authorList>
            <person name="McCormick R.F."/>
            <person name="Truong S.K."/>
            <person name="Sreedasyam A."/>
            <person name="Jenkins J."/>
            <person name="Shu S."/>
            <person name="Sims D."/>
            <person name="Kennedy M."/>
            <person name="Amirebrahimi M."/>
            <person name="Weers B.D."/>
            <person name="McKinley B."/>
            <person name="Mattison A."/>
            <person name="Morishige D.T."/>
            <person name="Grimwood J."/>
            <person name="Schmutz J."/>
            <person name="Mullet J.E."/>
        </authorList>
    </citation>
    <scope>NUCLEOTIDE SEQUENCE [LARGE SCALE GENOMIC DNA]</scope>
    <source>
        <strain evidence="3">cv. BTx623</strain>
    </source>
</reference>
<dbReference type="Proteomes" id="UP000000768">
    <property type="component" value="Chromosome 9"/>
</dbReference>
<dbReference type="Gramene" id="OQU78166">
    <property type="protein sequence ID" value="OQU78166"/>
    <property type="gene ID" value="SORBI_3009G170050"/>
</dbReference>
<sequence>MQKTRVRDSFASFSSHQALDDQQAGLASIAWGPALLLAAGPRRARVRKSQGEGEKASYCSSSFLSRLCTSSLHLFLLEKETWLQQTGEGNNSRAENGNRKKRAAGMR</sequence>
<dbReference type="AlphaFoldDB" id="A0A1Z5R482"/>
<evidence type="ECO:0000313" key="2">
    <source>
        <dbReference type="EMBL" id="OQU78166.1"/>
    </source>
</evidence>
<dbReference type="EMBL" id="CM000768">
    <property type="protein sequence ID" value="OQU78166.1"/>
    <property type="molecule type" value="Genomic_DNA"/>
</dbReference>